<dbReference type="RefSeq" id="WP_069121249.1">
    <property type="nucleotide sequence ID" value="NZ_MARB01000003.1"/>
</dbReference>
<dbReference type="OrthoDB" id="7060264at2"/>
<keyword evidence="2" id="KW-1185">Reference proteome</keyword>
<dbReference type="EMBL" id="MARB01000003">
    <property type="protein sequence ID" value="ODJ89006.1"/>
    <property type="molecule type" value="Genomic_DNA"/>
</dbReference>
<dbReference type="Proteomes" id="UP000094769">
    <property type="component" value="Unassembled WGS sequence"/>
</dbReference>
<organism evidence="1 2">
    <name type="scientific">Candidatus Thiodiazotropha endolucinida</name>
    <dbReference type="NCBI Taxonomy" id="1655433"/>
    <lineage>
        <taxon>Bacteria</taxon>
        <taxon>Pseudomonadati</taxon>
        <taxon>Pseudomonadota</taxon>
        <taxon>Gammaproteobacteria</taxon>
        <taxon>Chromatiales</taxon>
        <taxon>Sedimenticolaceae</taxon>
        <taxon>Candidatus Thiodiazotropha</taxon>
    </lineage>
</organism>
<accession>A0A7Z1AGH6</accession>
<name>A0A7Z1AGH6_9GAMM</name>
<protein>
    <submittedName>
        <fullName evidence="1">Uncharacterized protein</fullName>
    </submittedName>
</protein>
<reference evidence="1 2" key="1">
    <citation type="submission" date="2016-06" db="EMBL/GenBank/DDBJ databases">
        <title>Genome sequence of endosymbiont of Candidatus Endolucinida thiodiazotropha.</title>
        <authorList>
            <person name="Poehlein A."/>
            <person name="Koenig S."/>
            <person name="Heiden S.E."/>
            <person name="Thuermer A."/>
            <person name="Voget S."/>
            <person name="Daniel R."/>
            <person name="Markert S."/>
            <person name="Gros O."/>
            <person name="Schweder T."/>
        </authorList>
    </citation>
    <scope>NUCLEOTIDE SEQUENCE [LARGE SCALE GENOMIC DNA]</scope>
    <source>
        <strain evidence="1 2">COS</strain>
    </source>
</reference>
<sequence length="162" mass="18351">MSEESESEEFEVIFVAREAVGHLRRLSRDFPHLATQPVRVAIDTWNEEMFQKGELVLVQKQRAKAEQDALEKRAIDLIEENLVDDVLDQLNRESTKEIDYSDLIDMVGKDRYIEALTREAVELKVNAVSSEQAAELWNNCGKPTVGGERWTATGVSVLMGKS</sequence>
<comment type="caution">
    <text evidence="1">The sequence shown here is derived from an EMBL/GenBank/DDBJ whole genome shotgun (WGS) entry which is preliminary data.</text>
</comment>
<dbReference type="AlphaFoldDB" id="A0A7Z1AGH6"/>
<evidence type="ECO:0000313" key="2">
    <source>
        <dbReference type="Proteomes" id="UP000094769"/>
    </source>
</evidence>
<evidence type="ECO:0000313" key="1">
    <source>
        <dbReference type="EMBL" id="ODJ89006.1"/>
    </source>
</evidence>
<gene>
    <name evidence="1" type="ORF">CODIS_06170</name>
</gene>
<proteinExistence type="predicted"/>